<evidence type="ECO:0000313" key="6">
    <source>
        <dbReference type="Proteomes" id="UP000054350"/>
    </source>
</evidence>
<dbReference type="InterPro" id="IPR051339">
    <property type="entry name" value="DnaJ_subfamily_B"/>
</dbReference>
<dbReference type="Gene3D" id="2.60.260.20">
    <property type="entry name" value="Urease metallochaperone UreE, N-terminal domain"/>
    <property type="match status" value="2"/>
</dbReference>
<gene>
    <name evidence="5" type="ORF">AMAG_13032</name>
</gene>
<keyword evidence="1" id="KW-0143">Chaperone</keyword>
<feature type="domain" description="J" evidence="3">
    <location>
        <begin position="72"/>
        <end position="136"/>
    </location>
</feature>
<accession>A0A0L0T137</accession>
<dbReference type="InterPro" id="IPR003533">
    <property type="entry name" value="Doublecortin_dom"/>
</dbReference>
<dbReference type="GO" id="GO:0051082">
    <property type="term" value="F:unfolded protein binding"/>
    <property type="evidence" value="ECO:0007669"/>
    <property type="project" value="InterPro"/>
</dbReference>
<dbReference type="eggNOG" id="KOG0714">
    <property type="taxonomic scope" value="Eukaryota"/>
</dbReference>
<feature type="domain" description="Doublecortin" evidence="4">
    <location>
        <begin position="311"/>
        <end position="396"/>
    </location>
</feature>
<dbReference type="GO" id="GO:0005829">
    <property type="term" value="C:cytosol"/>
    <property type="evidence" value="ECO:0007669"/>
    <property type="project" value="TreeGrafter"/>
</dbReference>
<organism evidence="5 6">
    <name type="scientific">Allomyces macrogynus (strain ATCC 38327)</name>
    <name type="common">Allomyces javanicus var. macrogynus</name>
    <dbReference type="NCBI Taxonomy" id="578462"/>
    <lineage>
        <taxon>Eukaryota</taxon>
        <taxon>Fungi</taxon>
        <taxon>Fungi incertae sedis</taxon>
        <taxon>Blastocladiomycota</taxon>
        <taxon>Blastocladiomycetes</taxon>
        <taxon>Blastocladiales</taxon>
        <taxon>Blastocladiaceae</taxon>
        <taxon>Allomyces</taxon>
    </lineage>
</organism>
<reference evidence="6" key="2">
    <citation type="submission" date="2009-11" db="EMBL/GenBank/DDBJ databases">
        <title>The Genome Sequence of Allomyces macrogynus strain ATCC 38327.</title>
        <authorList>
            <consortium name="The Broad Institute Genome Sequencing Platform"/>
            <person name="Russ C."/>
            <person name="Cuomo C."/>
            <person name="Shea T."/>
            <person name="Young S.K."/>
            <person name="Zeng Q."/>
            <person name="Koehrsen M."/>
            <person name="Haas B."/>
            <person name="Borodovsky M."/>
            <person name="Guigo R."/>
            <person name="Alvarado L."/>
            <person name="Berlin A."/>
            <person name="Borenstein D."/>
            <person name="Chen Z."/>
            <person name="Engels R."/>
            <person name="Freedman E."/>
            <person name="Gellesch M."/>
            <person name="Goldberg J."/>
            <person name="Griggs A."/>
            <person name="Gujja S."/>
            <person name="Heiman D."/>
            <person name="Hepburn T."/>
            <person name="Howarth C."/>
            <person name="Jen D."/>
            <person name="Larson L."/>
            <person name="Lewis B."/>
            <person name="Mehta T."/>
            <person name="Park D."/>
            <person name="Pearson M."/>
            <person name="Roberts A."/>
            <person name="Saif S."/>
            <person name="Shenoy N."/>
            <person name="Sisk P."/>
            <person name="Stolte C."/>
            <person name="Sykes S."/>
            <person name="Walk T."/>
            <person name="White J."/>
            <person name="Yandava C."/>
            <person name="Burger G."/>
            <person name="Gray M.W."/>
            <person name="Holland P.W.H."/>
            <person name="King N."/>
            <person name="Lang F.B.F."/>
            <person name="Roger A.J."/>
            <person name="Ruiz-Trillo I."/>
            <person name="Lander E."/>
            <person name="Nusbaum C."/>
        </authorList>
    </citation>
    <scope>NUCLEOTIDE SEQUENCE [LARGE SCALE GENOMIC DNA]</scope>
    <source>
        <strain evidence="6">ATCC 38327</strain>
    </source>
</reference>
<dbReference type="InterPro" id="IPR018253">
    <property type="entry name" value="DnaJ_domain_CS"/>
</dbReference>
<dbReference type="PRINTS" id="PR00625">
    <property type="entry name" value="JDOMAIN"/>
</dbReference>
<evidence type="ECO:0008006" key="7">
    <source>
        <dbReference type="Google" id="ProtNLM"/>
    </source>
</evidence>
<dbReference type="Proteomes" id="UP000054350">
    <property type="component" value="Unassembled WGS sequence"/>
</dbReference>
<dbReference type="Pfam" id="PF00226">
    <property type="entry name" value="DnaJ"/>
    <property type="match status" value="1"/>
</dbReference>
<feature type="region of interest" description="Disordered" evidence="2">
    <location>
        <begin position="136"/>
        <end position="178"/>
    </location>
</feature>
<dbReference type="SUPFAM" id="SSF49493">
    <property type="entry name" value="HSP40/DnaJ peptide-binding domain"/>
    <property type="match status" value="2"/>
</dbReference>
<dbReference type="PROSITE" id="PS50076">
    <property type="entry name" value="DNAJ_2"/>
    <property type="match status" value="1"/>
</dbReference>
<dbReference type="GO" id="GO:0006457">
    <property type="term" value="P:protein folding"/>
    <property type="evidence" value="ECO:0007669"/>
    <property type="project" value="InterPro"/>
</dbReference>
<protein>
    <recommendedName>
        <fullName evidence="7">J domain-containing protein</fullName>
    </recommendedName>
</protein>
<dbReference type="OMA" id="FPDVINP"/>
<keyword evidence="6" id="KW-1185">Reference proteome</keyword>
<evidence type="ECO:0000256" key="1">
    <source>
        <dbReference type="ARBA" id="ARBA00023186"/>
    </source>
</evidence>
<sequence>MLSTLAVSLISKSPLFSQLHKARLPPRPARARLLVLYSDQQQPATRTASTCNKASADTETETRKPPIAMGKDYYKLLGVAKDASEDDLRKAYRKLALKFHPDRNQEAGAKEKFQEISEAYEVLSDSNKRTIYDRFGEEGLKGAPPPDAGAGPGAGFSGFGPGGGTTFSFSSSGGGPGMHFNPSNADDIFRTFMSQFGGGGGDEDPFAGMFGGMPRSRGSTSTRGMGAMPGGFGGMPGGFGGMPGGMGGGMGGNGMGGGGEPQVVSRKLPVALEDLFKGTTKKLKVTRRSMAGGQSEKILEINVKPGWKAGTKIKFPNEGDEIAPGISQTVEFVIEEKPHPTFKRTGDNLEMTLDLTLVEALTGFARKITTLDGRHLLVKCDKVVQPGQQIRYRGDGMPISKSPGAKGDLIVHLKVRFPENLRLSEDQKEQLKGLLGGK</sequence>
<dbReference type="VEuPathDB" id="FungiDB:AMAG_13032"/>
<dbReference type="GO" id="GO:0006413">
    <property type="term" value="P:translational initiation"/>
    <property type="evidence" value="ECO:0007669"/>
    <property type="project" value="TreeGrafter"/>
</dbReference>
<dbReference type="EMBL" id="GG745356">
    <property type="protein sequence ID" value="KNE68375.1"/>
    <property type="molecule type" value="Genomic_DNA"/>
</dbReference>
<dbReference type="InterPro" id="IPR001623">
    <property type="entry name" value="DnaJ_domain"/>
</dbReference>
<dbReference type="InterPro" id="IPR036869">
    <property type="entry name" value="J_dom_sf"/>
</dbReference>
<evidence type="ECO:0000313" key="5">
    <source>
        <dbReference type="EMBL" id="KNE68375.1"/>
    </source>
</evidence>
<dbReference type="PANTHER" id="PTHR24078:SF553">
    <property type="entry name" value="DNAJ HOMOLOG SUBFAMILY B MEMBER 5"/>
    <property type="match status" value="1"/>
</dbReference>
<dbReference type="SUPFAM" id="SSF46565">
    <property type="entry name" value="Chaperone J-domain"/>
    <property type="match status" value="1"/>
</dbReference>
<dbReference type="OrthoDB" id="550424at2759"/>
<dbReference type="FunFam" id="2.60.260.20:FF:000013">
    <property type="entry name" value="DnaJ subfamily B member 11"/>
    <property type="match status" value="1"/>
</dbReference>
<dbReference type="FunFam" id="2.60.260.20:FF:000002">
    <property type="entry name" value="Dnaj homolog subfamily b member"/>
    <property type="match status" value="1"/>
</dbReference>
<reference evidence="5 6" key="1">
    <citation type="submission" date="2009-11" db="EMBL/GenBank/DDBJ databases">
        <title>Annotation of Allomyces macrogynus ATCC 38327.</title>
        <authorList>
            <consortium name="The Broad Institute Genome Sequencing Platform"/>
            <person name="Russ C."/>
            <person name="Cuomo C."/>
            <person name="Burger G."/>
            <person name="Gray M.W."/>
            <person name="Holland P.W.H."/>
            <person name="King N."/>
            <person name="Lang F.B.F."/>
            <person name="Roger A.J."/>
            <person name="Ruiz-Trillo I."/>
            <person name="Young S.K."/>
            <person name="Zeng Q."/>
            <person name="Gargeya S."/>
            <person name="Fitzgerald M."/>
            <person name="Haas B."/>
            <person name="Abouelleil A."/>
            <person name="Alvarado L."/>
            <person name="Arachchi H.M."/>
            <person name="Berlin A."/>
            <person name="Chapman S.B."/>
            <person name="Gearin G."/>
            <person name="Goldberg J."/>
            <person name="Griggs A."/>
            <person name="Gujja S."/>
            <person name="Hansen M."/>
            <person name="Heiman D."/>
            <person name="Howarth C."/>
            <person name="Larimer J."/>
            <person name="Lui A."/>
            <person name="MacDonald P.J.P."/>
            <person name="McCowen C."/>
            <person name="Montmayeur A."/>
            <person name="Murphy C."/>
            <person name="Neiman D."/>
            <person name="Pearson M."/>
            <person name="Priest M."/>
            <person name="Roberts A."/>
            <person name="Saif S."/>
            <person name="Shea T."/>
            <person name="Sisk P."/>
            <person name="Stolte C."/>
            <person name="Sykes S."/>
            <person name="Wortman J."/>
            <person name="Nusbaum C."/>
            <person name="Birren B."/>
        </authorList>
    </citation>
    <scope>NUCLEOTIDE SEQUENCE [LARGE SCALE GENOMIC DNA]</scope>
    <source>
        <strain evidence="5 6">ATCC 38327</strain>
    </source>
</reference>
<dbReference type="PROSITE" id="PS00636">
    <property type="entry name" value="DNAJ_1"/>
    <property type="match status" value="1"/>
</dbReference>
<dbReference type="GO" id="GO:0035556">
    <property type="term" value="P:intracellular signal transduction"/>
    <property type="evidence" value="ECO:0007669"/>
    <property type="project" value="InterPro"/>
</dbReference>
<proteinExistence type="predicted"/>
<dbReference type="InterPro" id="IPR008971">
    <property type="entry name" value="HSP40/DnaJ_pept-bd"/>
</dbReference>
<dbReference type="PANTHER" id="PTHR24078">
    <property type="entry name" value="DNAJ HOMOLOG SUBFAMILY C MEMBER"/>
    <property type="match status" value="1"/>
</dbReference>
<dbReference type="CDD" id="cd06257">
    <property type="entry name" value="DnaJ"/>
    <property type="match status" value="1"/>
</dbReference>
<dbReference type="STRING" id="578462.A0A0L0T137"/>
<dbReference type="GO" id="GO:0051087">
    <property type="term" value="F:protein-folding chaperone binding"/>
    <property type="evidence" value="ECO:0007669"/>
    <property type="project" value="TreeGrafter"/>
</dbReference>
<dbReference type="Gene3D" id="1.10.287.110">
    <property type="entry name" value="DnaJ domain"/>
    <property type="match status" value="1"/>
</dbReference>
<dbReference type="InterPro" id="IPR002939">
    <property type="entry name" value="DnaJ_C"/>
</dbReference>
<dbReference type="Pfam" id="PF01556">
    <property type="entry name" value="DnaJ_C"/>
    <property type="match status" value="1"/>
</dbReference>
<evidence type="ECO:0000259" key="3">
    <source>
        <dbReference type="PROSITE" id="PS50076"/>
    </source>
</evidence>
<dbReference type="CDD" id="cd10747">
    <property type="entry name" value="DnaJ_C"/>
    <property type="match status" value="1"/>
</dbReference>
<dbReference type="SMART" id="SM00271">
    <property type="entry name" value="DnaJ"/>
    <property type="match status" value="1"/>
</dbReference>
<dbReference type="AlphaFoldDB" id="A0A0L0T137"/>
<feature type="compositionally biased region" description="Gly residues" evidence="2">
    <location>
        <begin position="150"/>
        <end position="165"/>
    </location>
</feature>
<dbReference type="PROSITE" id="PS50309">
    <property type="entry name" value="DC"/>
    <property type="match status" value="1"/>
</dbReference>
<evidence type="ECO:0000256" key="2">
    <source>
        <dbReference type="SAM" id="MobiDB-lite"/>
    </source>
</evidence>
<name>A0A0L0T137_ALLM3</name>
<evidence type="ECO:0000259" key="4">
    <source>
        <dbReference type="PROSITE" id="PS50309"/>
    </source>
</evidence>